<reference evidence="1" key="1">
    <citation type="submission" date="2021-06" db="EMBL/GenBank/DDBJ databases">
        <authorList>
            <person name="Kallberg Y."/>
            <person name="Tangrot J."/>
            <person name="Rosling A."/>
        </authorList>
    </citation>
    <scope>NUCLEOTIDE SEQUENCE</scope>
    <source>
        <strain evidence="1">28 12/20/2015</strain>
    </source>
</reference>
<sequence length="333" mass="38804">MGIPTSWIIYPTSTTMRSNYGSSSDDLRIVVVFGSSSGHFMTHSTREGQLRFPFRAMPTGLLWSANFWVDIEKQNLEKKNALQTYECRTKIKQKTQVMMKDLADETVLESREMSTTKRIYQEESSIDQRLKTSEYTVQPSASSISPGIEAETDVFNSENDENSETNDLDTPNHEKAIDYQEEVKEESNNKVEKENKKGPFRMREQNRMEVAESYRAMDKRYMWKLLSGRIVEEELFKLGNDLEFEHAIHSLILDTEDELIMEHFTKEELEKIEGTAIPEVPDLSDEIDNFLGKFIAKNLNEIRQMIKESMFGNDYNREKHHDVDYIRLALYSL</sequence>
<keyword evidence="2" id="KW-1185">Reference proteome</keyword>
<dbReference type="Proteomes" id="UP000789366">
    <property type="component" value="Unassembled WGS sequence"/>
</dbReference>
<evidence type="ECO:0000313" key="1">
    <source>
        <dbReference type="EMBL" id="CAG8450430.1"/>
    </source>
</evidence>
<protein>
    <submittedName>
        <fullName evidence="1">5569_t:CDS:1</fullName>
    </submittedName>
</protein>
<accession>A0ACA9K3Y9</accession>
<comment type="caution">
    <text evidence="1">The sequence shown here is derived from an EMBL/GenBank/DDBJ whole genome shotgun (WGS) entry which is preliminary data.</text>
</comment>
<proteinExistence type="predicted"/>
<dbReference type="EMBL" id="CAJVPW010000330">
    <property type="protein sequence ID" value="CAG8450430.1"/>
    <property type="molecule type" value="Genomic_DNA"/>
</dbReference>
<evidence type="ECO:0000313" key="2">
    <source>
        <dbReference type="Proteomes" id="UP000789366"/>
    </source>
</evidence>
<organism evidence="1 2">
    <name type="scientific">Cetraspora pellucida</name>
    <dbReference type="NCBI Taxonomy" id="1433469"/>
    <lineage>
        <taxon>Eukaryota</taxon>
        <taxon>Fungi</taxon>
        <taxon>Fungi incertae sedis</taxon>
        <taxon>Mucoromycota</taxon>
        <taxon>Glomeromycotina</taxon>
        <taxon>Glomeromycetes</taxon>
        <taxon>Diversisporales</taxon>
        <taxon>Gigasporaceae</taxon>
        <taxon>Cetraspora</taxon>
    </lineage>
</organism>
<gene>
    <name evidence="1" type="ORF">SPELUC_LOCUS764</name>
</gene>
<name>A0ACA9K3Y9_9GLOM</name>
<feature type="non-terminal residue" evidence="1">
    <location>
        <position position="333"/>
    </location>
</feature>